<feature type="transmembrane region" description="Helical" evidence="9">
    <location>
        <begin position="290"/>
        <end position="312"/>
    </location>
</feature>
<evidence type="ECO:0000256" key="9">
    <source>
        <dbReference type="SAM" id="Phobius"/>
    </source>
</evidence>
<dbReference type="InParanoid" id="A0A2I1DNF6"/>
<name>A0A2I1DNF6_9PROT</name>
<dbReference type="InterPro" id="IPR017472">
    <property type="entry name" value="Undecaprenyl-P_galact_Ptfrase"/>
</dbReference>
<evidence type="ECO:0000256" key="3">
    <source>
        <dbReference type="ARBA" id="ARBA00006464"/>
    </source>
</evidence>
<keyword evidence="8 9" id="KW-0472">Membrane</keyword>
<keyword evidence="7 9" id="KW-1133">Transmembrane helix</keyword>
<dbReference type="GO" id="GO:0016780">
    <property type="term" value="F:phosphotransferase activity, for other substituted phosphate groups"/>
    <property type="evidence" value="ECO:0007669"/>
    <property type="project" value="TreeGrafter"/>
</dbReference>
<evidence type="ECO:0000259" key="10">
    <source>
        <dbReference type="Pfam" id="PF02397"/>
    </source>
</evidence>
<keyword evidence="6 9" id="KW-0812">Transmembrane</keyword>
<dbReference type="GO" id="GO:0005886">
    <property type="term" value="C:plasma membrane"/>
    <property type="evidence" value="ECO:0007669"/>
    <property type="project" value="UniProtKB-SubCell"/>
</dbReference>
<protein>
    <submittedName>
        <fullName evidence="11">UDP-phosphate galactose phosphotransferase</fullName>
    </submittedName>
</protein>
<dbReference type="FunCoup" id="A0A2I1DNF6">
    <property type="interactions" value="145"/>
</dbReference>
<feature type="transmembrane region" description="Helical" evidence="9">
    <location>
        <begin position="12"/>
        <end position="31"/>
    </location>
</feature>
<feature type="transmembrane region" description="Helical" evidence="9">
    <location>
        <begin position="117"/>
        <end position="134"/>
    </location>
</feature>
<comment type="subcellular location">
    <subcellularLocation>
        <location evidence="2">Cell membrane</location>
    </subcellularLocation>
    <subcellularLocation>
        <location evidence="1">Membrane</location>
        <topology evidence="1">Multi-pass membrane protein</topology>
    </subcellularLocation>
</comment>
<evidence type="ECO:0000256" key="7">
    <source>
        <dbReference type="ARBA" id="ARBA00022989"/>
    </source>
</evidence>
<dbReference type="AlphaFoldDB" id="A0A2I1DNF6"/>
<feature type="transmembrane region" description="Helical" evidence="9">
    <location>
        <begin position="51"/>
        <end position="72"/>
    </location>
</feature>
<feature type="transmembrane region" description="Helical" evidence="9">
    <location>
        <begin position="93"/>
        <end position="111"/>
    </location>
</feature>
<dbReference type="NCBIfam" id="TIGR03025">
    <property type="entry name" value="EPS_sugtrans"/>
    <property type="match status" value="1"/>
</dbReference>
<proteinExistence type="inferred from homology"/>
<evidence type="ECO:0000256" key="6">
    <source>
        <dbReference type="ARBA" id="ARBA00022692"/>
    </source>
</evidence>
<evidence type="ECO:0000256" key="2">
    <source>
        <dbReference type="ARBA" id="ARBA00004236"/>
    </source>
</evidence>
<evidence type="ECO:0000256" key="8">
    <source>
        <dbReference type="ARBA" id="ARBA00023136"/>
    </source>
</evidence>
<keyword evidence="5 11" id="KW-0808">Transferase</keyword>
<dbReference type="PANTHER" id="PTHR30576:SF4">
    <property type="entry name" value="UNDECAPRENYL-PHOSPHATE GALACTOSE PHOSPHOTRANSFERASE"/>
    <property type="match status" value="1"/>
</dbReference>
<dbReference type="NCBIfam" id="TIGR03022">
    <property type="entry name" value="WbaP_sugtrans"/>
    <property type="match status" value="1"/>
</dbReference>
<evidence type="ECO:0000256" key="4">
    <source>
        <dbReference type="ARBA" id="ARBA00022475"/>
    </source>
</evidence>
<gene>
    <name evidence="11" type="ORF">B1757_04095</name>
</gene>
<dbReference type="InterPro" id="IPR017475">
    <property type="entry name" value="EPS_sugar_tfrase"/>
</dbReference>
<evidence type="ECO:0000313" key="12">
    <source>
        <dbReference type="Proteomes" id="UP000234329"/>
    </source>
</evidence>
<dbReference type="GO" id="GO:0000271">
    <property type="term" value="P:polysaccharide biosynthetic process"/>
    <property type="evidence" value="ECO:0007669"/>
    <property type="project" value="InterPro"/>
</dbReference>
<dbReference type="PANTHER" id="PTHR30576">
    <property type="entry name" value="COLANIC BIOSYNTHESIS UDP-GLUCOSE LIPID CARRIER TRANSFERASE"/>
    <property type="match status" value="1"/>
</dbReference>
<dbReference type="Pfam" id="PF02397">
    <property type="entry name" value="Bac_transf"/>
    <property type="match status" value="1"/>
</dbReference>
<accession>A0A2I1DNF6</accession>
<feature type="domain" description="Bacterial sugar transferase" evidence="10">
    <location>
        <begin position="288"/>
        <end position="479"/>
    </location>
</feature>
<reference evidence="11 12" key="1">
    <citation type="submission" date="2017-03" db="EMBL/GenBank/DDBJ databases">
        <title>Draft genime sequence of the acidophilic sulfur-oxidizing bacterium Acidithiobacillus sp. SH, isolated from seawater.</title>
        <authorList>
            <person name="Sharmin S."/>
            <person name="Tokuhisa M."/>
            <person name="Kanao T."/>
            <person name="Kamimura K."/>
        </authorList>
    </citation>
    <scope>NUCLEOTIDE SEQUENCE [LARGE SCALE GENOMIC DNA]</scope>
    <source>
        <strain evidence="11 12">SH</strain>
    </source>
</reference>
<organism evidence="11 12">
    <name type="scientific">Acidithiobacillus marinus</name>
    <dbReference type="NCBI Taxonomy" id="187490"/>
    <lineage>
        <taxon>Bacteria</taxon>
        <taxon>Pseudomonadati</taxon>
        <taxon>Pseudomonadota</taxon>
        <taxon>Acidithiobacillia</taxon>
        <taxon>Acidithiobacillales</taxon>
        <taxon>Acidithiobacillaceae</taxon>
        <taxon>Acidithiobacillus</taxon>
    </lineage>
</organism>
<sequence>MRKSAAFQWSNWTPSIMALGDILAFLSAFYFARLSHAIYYHLNPLWVLKHWWGSLAQINLLLFLLLTVSVIISFAIKGHYHQRKAFWDEAGDIISVLTIFIALNAAVAFIGKWPLSRLWLFSTWGLVFVFLPVARHSIRWGLARLGAWVKPVIVIGCGRNAIEAMRALKSEELLGYSINRILIPNNSTLLDDKSHYPHVRMEPLSDDPISQLEDLGSPHVVLALDMDQWEAQEKLVRTLGFGYPRLTIAPPLRGLPLFGLEVMHFFSQEIFMLRVRDNLARPGPRILKRIFDLIAASLITLLISPLLLILAWKIKSEDGGKVFFIQDRVGRNGKTFRCFKFRSMVHDAEDRLKAYLQDNPTIAAEYARNFKLRNDPRVTRVGRFLRRTSLDELPQLFNVLLGQMSLVGPRPLLSREIDRYGEGINLYAQVKPGITGLWQVSGRSETTFTDRADLDAWYVKNWTLWYDIVILLRTIKVVLARDGAY</sequence>
<dbReference type="InterPro" id="IPR003362">
    <property type="entry name" value="Bact_transf"/>
</dbReference>
<evidence type="ECO:0000256" key="5">
    <source>
        <dbReference type="ARBA" id="ARBA00022679"/>
    </source>
</evidence>
<comment type="caution">
    <text evidence="11">The sequence shown here is derived from an EMBL/GenBank/DDBJ whole genome shotgun (WGS) entry which is preliminary data.</text>
</comment>
<keyword evidence="4" id="KW-1003">Cell membrane</keyword>
<dbReference type="OrthoDB" id="5297016at2"/>
<dbReference type="Proteomes" id="UP000234329">
    <property type="component" value="Unassembled WGS sequence"/>
</dbReference>
<dbReference type="EMBL" id="MXAV01000013">
    <property type="protein sequence ID" value="PKY11408.1"/>
    <property type="molecule type" value="Genomic_DNA"/>
</dbReference>
<keyword evidence="12" id="KW-1185">Reference proteome</keyword>
<evidence type="ECO:0000313" key="11">
    <source>
        <dbReference type="EMBL" id="PKY11408.1"/>
    </source>
</evidence>
<comment type="similarity">
    <text evidence="3">Belongs to the bacterial sugar transferase family.</text>
</comment>
<evidence type="ECO:0000256" key="1">
    <source>
        <dbReference type="ARBA" id="ARBA00004141"/>
    </source>
</evidence>